<sequence length="1802" mass="202704">MVQLNQDQAVQKARHHIHTIRKEAGLDDTSATSRNVENLQNALHTLADELYQKSTHFLLELIQNADDNEYDVAEPSISLTYQNRRLRIDCNEKGFSEKNVEAICRVGSSTKAGADRATAYVGEKGIGFKSVFKAADVVWISSNSYTFKFDKRQVLGMIAPIWESFPEPATPSVTSMILQLSPEYDESQLVSDLKEFDPRMLMFLRRLKRVTITIQDGNPGWQTTFGKSVGTSHGETAIELTRDGEVTKYLISSHIAQNLPVEPKRPGAHQSQILLAFPDITDQTLISQKVYAFLPIRDYGFTFLLQGDFLLSASREDVLSDSPWNKALRSQFAKAFVAVTRAYSHGQLCYIWPRFIPFKMTQYHFFEPARREICQALSRQPVLKSRAQELMMPSALTYVPVDFCDRQGVPMTSSPKNDRIYLCQHYDESLHDNLEALGVTKMTAAIFLKHLDVYIKQNTELFQTTKSVDWHTRLAEVLLKLSFDTEHHEQLRKLAIIPLNDGRWVSAEEKSIFLPQEAENCMAPEGLAFRLVREDAANNPTARSLYLQLGLKVFGQDAIADFILHVHTQPSFNAKNMSLEHLLSQAVFLYRARVHDYEVRYIWFATTDGSGRCRAESAYLPWAAPFAASQYFAGRNDIGFIHSHYLDAVKDDQASWLEWLENAAKISILPRLTQADGQSPHSFGLSRHFALIMQNFKSKDFLVLLRDNWGYYSRWLEDDAGGPRDDSRKERQVSRERVRKSLQEAQVQCLGGGQKPLREVFLPISELVQQANGQVPFVDVDDPLDPRWQRLKILGLGVEGDVCFYLRCLETLSGDKDAAVIDRAALLLEQIQARCAELPDVVRQSFDQKPLVCIPNKKVGGEPRWVKVQDCLWSGPECLRRFVALKNVYPSCQRLFRDFFLLPDAGIADLVRETKLLTVGDPLSYIKALFLEIEKHLEKDEATTSIDSLQTHCIWPVYKSSNEDQWDMLGCANRPDVWFIADRSHLLESFYGIVPLLAFQVEDILKIPLLIRKLGGDKRRLTRAVTSIAETVGLLRPDPIRQDDLRSRAEFIASERLWLLKIVLRLIPKKEHGKRDKVAKLKSLQAFSTTRVIQKWSVKVVSESKSGRSKDGNVVLSTEHNRLEIYLKNGYFESTRVPRDLIEAIASFCGIEDKGLFLLTVALQDDIQNIQKCFQEHGVPALNLDDDDTAEFEDIDDFDPRRSQGWGAGTSSATHKNGRKSLLNGELVRMFTFANIFAIDTGPGGAYPGNGLSDIDTLLIDGGSGGASASELYLEDYEDDEGDTKSITSRASSTFSGSTLGGSRMRLFAAVPARLLRRSSGFSDNLRREADDNLEFLGQKKVSEELRRMLNDAYKPDVHWTSSLRTRNGHKAFIREQNSDGKSKIYASFTLADTSGTFSRYVAECYPEARRWIKRPPLYHLDVKTTQGDLASEFSYSNSQWKMARTYTIPDSMDTSIPTDVTSPAKARRSWKSTALRWGIAIAGIYYYNTSPVFAEQPQHNLLNPNLDAVEDERRDHSTLEALTSRRAPEADENAAALHSAIDSISSENASTTVVTDDGPFTPGNAEGLEEEAAGEGAFNPETGEINWDCPCLGGMAHGPCGPEFREAFSCFVFSNEEPKGMDCIDKFQNMQQCFQRYPEIYKGELEDDEELDASLEAEKQELVNEIAERKKQHEGSPGAQQRRLLEEPDPAPRPASTTKKVESGLESHEQSQPQSQSELQHLQSQQPPAPEGKVKVSDDPSHSSTMSPERENITEGQKSGVTKEPKPSSSAATEETYNPEADIVPKAAHDATDNTAGRAEK</sequence>
<dbReference type="Gene3D" id="1.10.287.2900">
    <property type="match status" value="1"/>
</dbReference>
<dbReference type="NCBIfam" id="NF047352">
    <property type="entry name" value="P_loop_sacsin"/>
    <property type="match status" value="1"/>
</dbReference>
<dbReference type="Proteomes" id="UP000185904">
    <property type="component" value="Unassembled WGS sequence"/>
</dbReference>
<dbReference type="GeneID" id="34584910"/>
<reference evidence="2 3" key="1">
    <citation type="submission" date="2016-03" db="EMBL/GenBank/DDBJ databases">
        <title>The draft genome sequence of Fonsecaea nubica causative agent of cutaneous subcutaneous infection in human host.</title>
        <authorList>
            <person name="Costa F."/>
            <person name="Sybren D.H."/>
            <person name="Raittz R.T."/>
            <person name="Weiss V.A."/>
            <person name="Leao A.C."/>
            <person name="Gomes R."/>
            <person name="De Souza E.M."/>
            <person name="Pedrosa F.O."/>
            <person name="Steffens M.B."/>
            <person name="Bombassaro A."/>
            <person name="Tadra-Sfeir M.Z."/>
            <person name="Moreno L.F."/>
            <person name="Najafzadeh M.J."/>
            <person name="Felipe M.S."/>
            <person name="Teixeira M."/>
            <person name="Sun J."/>
            <person name="Xi L."/>
            <person name="Castro M.A."/>
            <person name="Vicente V.A."/>
        </authorList>
    </citation>
    <scope>NUCLEOTIDE SEQUENCE [LARGE SCALE GENOMIC DNA]</scope>
    <source>
        <strain evidence="2 3">CBS 269.64</strain>
    </source>
</reference>
<evidence type="ECO:0000313" key="2">
    <source>
        <dbReference type="EMBL" id="OAL39168.1"/>
    </source>
</evidence>
<feature type="region of interest" description="Disordered" evidence="1">
    <location>
        <begin position="1667"/>
        <end position="1802"/>
    </location>
</feature>
<dbReference type="InterPro" id="IPR052957">
    <property type="entry name" value="Auxin_embryo_med"/>
</dbReference>
<gene>
    <name evidence="2" type="ORF">AYO20_01486</name>
</gene>
<feature type="compositionally biased region" description="Low complexity" evidence="1">
    <location>
        <begin position="1711"/>
        <end position="1727"/>
    </location>
</feature>
<dbReference type="SUPFAM" id="SSF55874">
    <property type="entry name" value="ATPase domain of HSP90 chaperone/DNA topoisomerase II/histidine kinase"/>
    <property type="match status" value="1"/>
</dbReference>
<dbReference type="Gene3D" id="3.30.565.10">
    <property type="entry name" value="Histidine kinase-like ATPase, C-terminal domain"/>
    <property type="match status" value="1"/>
</dbReference>
<evidence type="ECO:0000256" key="1">
    <source>
        <dbReference type="SAM" id="MobiDB-lite"/>
    </source>
</evidence>
<evidence type="ECO:0008006" key="4">
    <source>
        <dbReference type="Google" id="ProtNLM"/>
    </source>
</evidence>
<dbReference type="PANTHER" id="PTHR32387">
    <property type="entry name" value="WU:FJ29H11"/>
    <property type="match status" value="1"/>
</dbReference>
<name>A0A178DAX6_9EURO</name>
<organism evidence="2 3">
    <name type="scientific">Fonsecaea nubica</name>
    <dbReference type="NCBI Taxonomy" id="856822"/>
    <lineage>
        <taxon>Eukaryota</taxon>
        <taxon>Fungi</taxon>
        <taxon>Dikarya</taxon>
        <taxon>Ascomycota</taxon>
        <taxon>Pezizomycotina</taxon>
        <taxon>Eurotiomycetes</taxon>
        <taxon>Chaetothyriomycetidae</taxon>
        <taxon>Chaetothyriales</taxon>
        <taxon>Herpotrichiellaceae</taxon>
        <taxon>Fonsecaea</taxon>
    </lineage>
</organism>
<feature type="compositionally biased region" description="Basic and acidic residues" evidence="1">
    <location>
        <begin position="1700"/>
        <end position="1710"/>
    </location>
</feature>
<comment type="caution">
    <text evidence="2">The sequence shown here is derived from an EMBL/GenBank/DDBJ whole genome shotgun (WGS) entry which is preliminary data.</text>
</comment>
<dbReference type="EMBL" id="LVCJ01000006">
    <property type="protein sequence ID" value="OAL39168.1"/>
    <property type="molecule type" value="Genomic_DNA"/>
</dbReference>
<dbReference type="PROSITE" id="PS51808">
    <property type="entry name" value="CHCH"/>
    <property type="match status" value="1"/>
</dbReference>
<feature type="compositionally biased region" description="Basic and acidic residues" evidence="1">
    <location>
        <begin position="1733"/>
        <end position="1742"/>
    </location>
</feature>
<dbReference type="InterPro" id="IPR036890">
    <property type="entry name" value="HATPase_C_sf"/>
</dbReference>
<evidence type="ECO:0000313" key="3">
    <source>
        <dbReference type="Proteomes" id="UP000185904"/>
    </source>
</evidence>
<keyword evidence="3" id="KW-1185">Reference proteome</keyword>
<proteinExistence type="predicted"/>
<feature type="compositionally biased region" description="Polar residues" evidence="1">
    <location>
        <begin position="1768"/>
        <end position="1777"/>
    </location>
</feature>
<dbReference type="RefSeq" id="XP_022504180.1">
    <property type="nucleotide sequence ID" value="XM_022639792.1"/>
</dbReference>
<accession>A0A178DAX6</accession>
<feature type="compositionally biased region" description="Basic and acidic residues" evidence="1">
    <location>
        <begin position="1788"/>
        <end position="1802"/>
    </location>
</feature>
<protein>
    <recommendedName>
        <fullName evidence="4">Mitochondrial intermembrane space import and assembly protein 40</fullName>
    </recommendedName>
</protein>
<dbReference type="OrthoDB" id="2157530at2759"/>
<feature type="region of interest" description="Disordered" evidence="1">
    <location>
        <begin position="1512"/>
        <end position="1531"/>
    </location>
</feature>
<dbReference type="PANTHER" id="PTHR32387:SF0">
    <property type="entry name" value="PROTEIN NO VEIN"/>
    <property type="match status" value="1"/>
</dbReference>